<dbReference type="AlphaFoldDB" id="A0A9D9DCD1"/>
<dbReference type="EMBL" id="JADINH010000120">
    <property type="protein sequence ID" value="MBO8415844.1"/>
    <property type="molecule type" value="Genomic_DNA"/>
</dbReference>
<organism evidence="1 2">
    <name type="scientific">Candidatus Avisuccinivibrio stercorigallinarum</name>
    <dbReference type="NCBI Taxonomy" id="2840704"/>
    <lineage>
        <taxon>Bacteria</taxon>
        <taxon>Pseudomonadati</taxon>
        <taxon>Pseudomonadota</taxon>
        <taxon>Gammaproteobacteria</taxon>
        <taxon>Aeromonadales</taxon>
        <taxon>Succinivibrionaceae</taxon>
        <taxon>Succinivibrionaceae incertae sedis</taxon>
        <taxon>Candidatus Avisuccinivibrio</taxon>
    </lineage>
</organism>
<reference evidence="1" key="1">
    <citation type="submission" date="2020-10" db="EMBL/GenBank/DDBJ databases">
        <authorList>
            <person name="Gilroy R."/>
        </authorList>
    </citation>
    <scope>NUCLEOTIDE SEQUENCE</scope>
    <source>
        <strain evidence="1">17213</strain>
    </source>
</reference>
<sequence>DLPAPAAAQSSDIDGKGLDSGSILWIETRAMTGGSRNILDLSKTAIIASGSAAGTLFETDNSSLMQGCAVFFGIDPENTEVEKEITLRFENIDYFGNKIIYPTGSHANGTWRLQIRGTAADGTKITKYLSSVKNEPDYFTNKIAVFTKIDVDYYELTIYPIDELEKLKQASKVTAYNGPNSKSKLIGIIDD</sequence>
<evidence type="ECO:0000313" key="1">
    <source>
        <dbReference type="EMBL" id="MBO8415844.1"/>
    </source>
</evidence>
<evidence type="ECO:0000313" key="2">
    <source>
        <dbReference type="Proteomes" id="UP000823631"/>
    </source>
</evidence>
<feature type="non-terminal residue" evidence="1">
    <location>
        <position position="1"/>
    </location>
</feature>
<comment type="caution">
    <text evidence="1">The sequence shown here is derived from an EMBL/GenBank/DDBJ whole genome shotgun (WGS) entry which is preliminary data.</text>
</comment>
<proteinExistence type="predicted"/>
<dbReference type="Proteomes" id="UP000823631">
    <property type="component" value="Unassembled WGS sequence"/>
</dbReference>
<reference evidence="1" key="2">
    <citation type="journal article" date="2021" name="PeerJ">
        <title>Extensive microbial diversity within the chicken gut microbiome revealed by metagenomics and culture.</title>
        <authorList>
            <person name="Gilroy R."/>
            <person name="Ravi A."/>
            <person name="Getino M."/>
            <person name="Pursley I."/>
            <person name="Horton D.L."/>
            <person name="Alikhan N.F."/>
            <person name="Baker D."/>
            <person name="Gharbi K."/>
            <person name="Hall N."/>
            <person name="Watson M."/>
            <person name="Adriaenssens E.M."/>
            <person name="Foster-Nyarko E."/>
            <person name="Jarju S."/>
            <person name="Secka A."/>
            <person name="Antonio M."/>
            <person name="Oren A."/>
            <person name="Chaudhuri R.R."/>
            <person name="La Ragione R."/>
            <person name="Hildebrand F."/>
            <person name="Pallen M.J."/>
        </authorList>
    </citation>
    <scope>NUCLEOTIDE SEQUENCE</scope>
    <source>
        <strain evidence="1">17213</strain>
    </source>
</reference>
<protein>
    <submittedName>
        <fullName evidence="1">Uncharacterized protein</fullName>
    </submittedName>
</protein>
<gene>
    <name evidence="1" type="ORF">IAB19_05645</name>
</gene>
<name>A0A9D9DCD1_9GAMM</name>
<accession>A0A9D9DCD1</accession>